<evidence type="ECO:0000313" key="8">
    <source>
        <dbReference type="Ensembl" id="ENSLBEP00000033939.1"/>
    </source>
</evidence>
<evidence type="ECO:0000256" key="4">
    <source>
        <dbReference type="ARBA" id="ARBA00022989"/>
    </source>
</evidence>
<dbReference type="Ensembl" id="ENSLBET00000035415.1">
    <property type="protein sequence ID" value="ENSLBEP00000033939.1"/>
    <property type="gene ID" value="ENSLBEG00000025559.1"/>
</dbReference>
<dbReference type="GeneTree" id="ENSGT01030000234590"/>
<evidence type="ECO:0000256" key="6">
    <source>
        <dbReference type="SAM" id="MobiDB-lite"/>
    </source>
</evidence>
<dbReference type="Pfam" id="PF05805">
    <property type="entry name" value="L6_membrane"/>
    <property type="match status" value="1"/>
</dbReference>
<comment type="similarity">
    <text evidence="2">Belongs to the L6 tetraspanin family.</text>
</comment>
<evidence type="ECO:0000256" key="3">
    <source>
        <dbReference type="ARBA" id="ARBA00022692"/>
    </source>
</evidence>
<dbReference type="InterPro" id="IPR008661">
    <property type="entry name" value="L6_membrane"/>
</dbReference>
<sequence length="218" mass="23805">MQDEEDERCCLSQHDEPLSPGAAEQKRSTCWDVKYAKHGHLTKEVYYMGGAIGGGFMVLIPALYINRTGEQGCCGNRFGMFLSIVFAAAGAAGALYSFIVALLGLGNGPLCKHAGTWTTPFKHSNWTYLTDSESWGECTEPTNVVQFNIGLFGTLMASSCLQCCSVRLRSSTASSAACVGPATAKRNRTLLVRRHLNIDVSTTDEELHFLHCYQPDLH</sequence>
<comment type="subcellular location">
    <subcellularLocation>
        <location evidence="1">Membrane</location>
        <topology evidence="1">Multi-pass membrane protein</topology>
    </subcellularLocation>
</comment>
<evidence type="ECO:0000256" key="7">
    <source>
        <dbReference type="SAM" id="Phobius"/>
    </source>
</evidence>
<evidence type="ECO:0000256" key="5">
    <source>
        <dbReference type="ARBA" id="ARBA00023136"/>
    </source>
</evidence>
<accession>A0A3Q3GRP9</accession>
<dbReference type="InParanoid" id="A0A3Q3GRP9"/>
<dbReference type="PANTHER" id="PTHR14198:SF23">
    <property type="entry name" value="SI:CH211-137I24.10"/>
    <property type="match status" value="1"/>
</dbReference>
<feature type="transmembrane region" description="Helical" evidence="7">
    <location>
        <begin position="78"/>
        <end position="105"/>
    </location>
</feature>
<organism evidence="8 9">
    <name type="scientific">Labrus bergylta</name>
    <name type="common">ballan wrasse</name>
    <dbReference type="NCBI Taxonomy" id="56723"/>
    <lineage>
        <taxon>Eukaryota</taxon>
        <taxon>Metazoa</taxon>
        <taxon>Chordata</taxon>
        <taxon>Craniata</taxon>
        <taxon>Vertebrata</taxon>
        <taxon>Euteleostomi</taxon>
        <taxon>Actinopterygii</taxon>
        <taxon>Neopterygii</taxon>
        <taxon>Teleostei</taxon>
        <taxon>Neoteleostei</taxon>
        <taxon>Acanthomorphata</taxon>
        <taxon>Eupercaria</taxon>
        <taxon>Labriformes</taxon>
        <taxon>Labridae</taxon>
        <taxon>Labrus</taxon>
    </lineage>
</organism>
<keyword evidence="3 7" id="KW-0812">Transmembrane</keyword>
<keyword evidence="4 7" id="KW-1133">Transmembrane helix</keyword>
<dbReference type="AlphaFoldDB" id="A0A3Q3GRP9"/>
<reference evidence="8" key="1">
    <citation type="submission" date="2025-08" db="UniProtKB">
        <authorList>
            <consortium name="Ensembl"/>
        </authorList>
    </citation>
    <scope>IDENTIFICATION</scope>
</reference>
<dbReference type="GO" id="GO:0016020">
    <property type="term" value="C:membrane"/>
    <property type="evidence" value="ECO:0007669"/>
    <property type="project" value="UniProtKB-SubCell"/>
</dbReference>
<keyword evidence="5 7" id="KW-0472">Membrane</keyword>
<evidence type="ECO:0000256" key="1">
    <source>
        <dbReference type="ARBA" id="ARBA00004141"/>
    </source>
</evidence>
<name>A0A3Q3GRP9_9LABR</name>
<feature type="transmembrane region" description="Helical" evidence="7">
    <location>
        <begin position="45"/>
        <end position="66"/>
    </location>
</feature>
<feature type="region of interest" description="Disordered" evidence="6">
    <location>
        <begin position="1"/>
        <end position="22"/>
    </location>
</feature>
<evidence type="ECO:0000256" key="2">
    <source>
        <dbReference type="ARBA" id="ARBA00006193"/>
    </source>
</evidence>
<keyword evidence="9" id="KW-1185">Reference proteome</keyword>
<protein>
    <submittedName>
        <fullName evidence="8">Transmembrane 4 L six family member 21a</fullName>
    </submittedName>
</protein>
<reference evidence="8" key="2">
    <citation type="submission" date="2025-09" db="UniProtKB">
        <authorList>
            <consortium name="Ensembl"/>
        </authorList>
    </citation>
    <scope>IDENTIFICATION</scope>
</reference>
<dbReference type="Proteomes" id="UP000261660">
    <property type="component" value="Unplaced"/>
</dbReference>
<proteinExistence type="inferred from homology"/>
<evidence type="ECO:0000313" key="9">
    <source>
        <dbReference type="Proteomes" id="UP000261660"/>
    </source>
</evidence>
<dbReference type="PANTHER" id="PTHR14198">
    <property type="entry name" value="TRANSMEMBRANE 4 L6 FAMILY MEMBER 1-RELATED"/>
    <property type="match status" value="1"/>
</dbReference>